<gene>
    <name evidence="1" type="ORF">Patl1_12349</name>
</gene>
<sequence>MRLDDSQILKIIRKPWSLIFEAAKQGNLRFLDIIFHEYPDLMFEVDKNNYTIFHYAVMYRHYNIFKIIYTIGPLKNLVVKKTDKRGNNILHLAAKLPEQDTPGAESTATHFKMSIEMRWFERVKRILHPVDAEAKNKKGETAKAIFTKQHRELRKEAEKWTKDIANANIMGAILIATVVFAAAFTIPGGTNGETGTPHFVRRASFIVFAISDTIALLLSCFSILMLITVISSRCEEIDFLWRVPFDLAWGLTLLLFSVEAMVVAFCATMFIVFKDGIFWIPILVTVMASFTIYKFFDKIWTRFGDVMHIAHIPCESFLKEEKQLTISQKIIAALFKI</sequence>
<dbReference type="EMBL" id="CM047908">
    <property type="protein sequence ID" value="KAJ0083190.1"/>
    <property type="molecule type" value="Genomic_DNA"/>
</dbReference>
<accession>A0ACC1AAB6</accession>
<protein>
    <submittedName>
        <fullName evidence="1">Uncharacterized protein</fullName>
    </submittedName>
</protein>
<evidence type="ECO:0000313" key="1">
    <source>
        <dbReference type="EMBL" id="KAJ0083190.1"/>
    </source>
</evidence>
<organism evidence="1 2">
    <name type="scientific">Pistacia atlantica</name>
    <dbReference type="NCBI Taxonomy" id="434234"/>
    <lineage>
        <taxon>Eukaryota</taxon>
        <taxon>Viridiplantae</taxon>
        <taxon>Streptophyta</taxon>
        <taxon>Embryophyta</taxon>
        <taxon>Tracheophyta</taxon>
        <taxon>Spermatophyta</taxon>
        <taxon>Magnoliopsida</taxon>
        <taxon>eudicotyledons</taxon>
        <taxon>Gunneridae</taxon>
        <taxon>Pentapetalae</taxon>
        <taxon>rosids</taxon>
        <taxon>malvids</taxon>
        <taxon>Sapindales</taxon>
        <taxon>Anacardiaceae</taxon>
        <taxon>Pistacia</taxon>
    </lineage>
</organism>
<proteinExistence type="predicted"/>
<comment type="caution">
    <text evidence="1">The sequence shown here is derived from an EMBL/GenBank/DDBJ whole genome shotgun (WGS) entry which is preliminary data.</text>
</comment>
<dbReference type="Proteomes" id="UP001164250">
    <property type="component" value="Chromosome 12"/>
</dbReference>
<evidence type="ECO:0000313" key="2">
    <source>
        <dbReference type="Proteomes" id="UP001164250"/>
    </source>
</evidence>
<name>A0ACC1AAB6_9ROSI</name>
<reference evidence="2" key="1">
    <citation type="journal article" date="2023" name="G3 (Bethesda)">
        <title>Genome assembly and association tests identify interacting loci associated with vigor, precocity, and sex in interspecific pistachio rootstocks.</title>
        <authorList>
            <person name="Palmer W."/>
            <person name="Jacygrad E."/>
            <person name="Sagayaradj S."/>
            <person name="Cavanaugh K."/>
            <person name="Han R."/>
            <person name="Bertier L."/>
            <person name="Beede B."/>
            <person name="Kafkas S."/>
            <person name="Golino D."/>
            <person name="Preece J."/>
            <person name="Michelmore R."/>
        </authorList>
    </citation>
    <scope>NUCLEOTIDE SEQUENCE [LARGE SCALE GENOMIC DNA]</scope>
</reference>
<keyword evidence="2" id="KW-1185">Reference proteome</keyword>